<dbReference type="GO" id="GO:0016226">
    <property type="term" value="P:iron-sulfur cluster assembly"/>
    <property type="evidence" value="ECO:0007669"/>
    <property type="project" value="UniProtKB-UniRule"/>
</dbReference>
<reference evidence="5 6" key="1">
    <citation type="submission" date="2023-06" db="EMBL/GenBank/DDBJ databases">
        <title>Identification and characterization of antibiotic-resistant Gram-negative bacteria.</title>
        <authorList>
            <person name="Cho G.-S."/>
            <person name="Lee J."/>
            <person name="Tai E."/>
            <person name="Jeong S."/>
            <person name="Kim I."/>
            <person name="Kim B.-E."/>
            <person name="Jeong M.-I."/>
            <person name="Oh K.-K."/>
            <person name="Franz C.M.A.P."/>
        </authorList>
    </citation>
    <scope>NUCLEOTIDE SEQUENCE [LARGE SCALE GENOMIC DNA]</scope>
    <source>
        <strain evidence="5 6">V106_12</strain>
    </source>
</reference>
<dbReference type="PANTHER" id="PTHR37532">
    <property type="entry name" value="PROTEIN ISCX"/>
    <property type="match status" value="1"/>
</dbReference>
<evidence type="ECO:0000313" key="5">
    <source>
        <dbReference type="EMBL" id="MDK9365087.1"/>
    </source>
</evidence>
<organism evidence="5 6">
    <name type="scientific">Lelliottia wanjuensis</name>
    <dbReference type="NCBI Taxonomy" id="3050585"/>
    <lineage>
        <taxon>Bacteria</taxon>
        <taxon>Pseudomonadati</taxon>
        <taxon>Pseudomonadota</taxon>
        <taxon>Gammaproteobacteria</taxon>
        <taxon>Enterobacterales</taxon>
        <taxon>Enterobacteriaceae</taxon>
        <taxon>Lelliottia</taxon>
    </lineage>
</organism>
<evidence type="ECO:0000256" key="3">
    <source>
        <dbReference type="ARBA" id="ARBA00073861"/>
    </source>
</evidence>
<evidence type="ECO:0000256" key="4">
    <source>
        <dbReference type="PIRNR" id="PIRNR039003"/>
    </source>
</evidence>
<dbReference type="PANTHER" id="PTHR37532:SF1">
    <property type="entry name" value="PROTEIN ISCX"/>
    <property type="match status" value="1"/>
</dbReference>
<evidence type="ECO:0000313" key="6">
    <source>
        <dbReference type="Proteomes" id="UP001223214"/>
    </source>
</evidence>
<accession>A0AAP4D7W2</accession>
<dbReference type="NCBIfam" id="TIGR03412">
    <property type="entry name" value="iscX_yfhJ"/>
    <property type="match status" value="1"/>
</dbReference>
<dbReference type="SUPFAM" id="SSF140319">
    <property type="entry name" value="IscX-like"/>
    <property type="match status" value="1"/>
</dbReference>
<sequence length="67" mass="7727">MGLKWTDSREIGEALYDANPDLDPKTVRFTDMHQWICDLEDFDDDPSASNEKILEAILLVWLDEADV</sequence>
<proteinExistence type="inferred from homology"/>
<comment type="caution">
    <text evidence="5">The sequence shown here is derived from an EMBL/GenBank/DDBJ whole genome shotgun (WGS) entry which is preliminary data.</text>
</comment>
<gene>
    <name evidence="5" type="primary">iscX</name>
    <name evidence="5" type="ORF">QQF32_17970</name>
</gene>
<dbReference type="PIRSF" id="PIRSF039003">
    <property type="entry name" value="IscX"/>
    <property type="match status" value="1"/>
</dbReference>
<dbReference type="GO" id="GO:0008198">
    <property type="term" value="F:ferrous iron binding"/>
    <property type="evidence" value="ECO:0007669"/>
    <property type="project" value="TreeGrafter"/>
</dbReference>
<dbReference type="RefSeq" id="WP_100779311.1">
    <property type="nucleotide sequence ID" value="NZ_JASSOL010000048.1"/>
</dbReference>
<name>A0AAP4D7W2_9ENTR</name>
<dbReference type="InterPro" id="IPR036762">
    <property type="entry name" value="IscX-like_sf"/>
</dbReference>
<comment type="similarity">
    <text evidence="2 4">Belongs to the IscX family.</text>
</comment>
<keyword evidence="6" id="KW-1185">Reference proteome</keyword>
<dbReference type="Gene3D" id="1.10.10.600">
    <property type="entry name" value="IscX-like"/>
    <property type="match status" value="1"/>
</dbReference>
<dbReference type="GO" id="GO:0005829">
    <property type="term" value="C:cytosol"/>
    <property type="evidence" value="ECO:0007669"/>
    <property type="project" value="TreeGrafter"/>
</dbReference>
<evidence type="ECO:0000256" key="2">
    <source>
        <dbReference type="ARBA" id="ARBA00060986"/>
    </source>
</evidence>
<dbReference type="EMBL" id="JASSOM010000067">
    <property type="protein sequence ID" value="MDK9365087.1"/>
    <property type="molecule type" value="Genomic_DNA"/>
</dbReference>
<dbReference type="Proteomes" id="UP001223214">
    <property type="component" value="Unassembled WGS sequence"/>
</dbReference>
<comment type="function">
    <text evidence="1 4">May function as iron donor in the assembly of iron-sulfur clusters.</text>
</comment>
<evidence type="ECO:0000256" key="1">
    <source>
        <dbReference type="ARBA" id="ARBA00054051"/>
    </source>
</evidence>
<dbReference type="GeneID" id="97185866"/>
<protein>
    <recommendedName>
        <fullName evidence="3 4">Protein IscX</fullName>
    </recommendedName>
</protein>
<dbReference type="InterPro" id="IPR007479">
    <property type="entry name" value="ISC_FeS_clus_asmbl_IscsX"/>
</dbReference>
<dbReference type="FunFam" id="1.10.10.600:FF:000001">
    <property type="entry name" value="Fe-S assembly protein IscX"/>
    <property type="match status" value="1"/>
</dbReference>
<dbReference type="Pfam" id="PF04384">
    <property type="entry name" value="Fe-S_assembly"/>
    <property type="match status" value="1"/>
</dbReference>
<dbReference type="AlphaFoldDB" id="A0AAP4D7W2"/>